<accession>A0A6C0BDC8</accession>
<dbReference type="EMBL" id="MN739131">
    <property type="protein sequence ID" value="QHS90285.1"/>
    <property type="molecule type" value="Genomic_DNA"/>
</dbReference>
<dbReference type="AlphaFoldDB" id="A0A6C0BDC8"/>
<proteinExistence type="predicted"/>
<dbReference type="InterPro" id="IPR029063">
    <property type="entry name" value="SAM-dependent_MTases_sf"/>
</dbReference>
<organism evidence="1">
    <name type="scientific">viral metagenome</name>
    <dbReference type="NCBI Taxonomy" id="1070528"/>
    <lineage>
        <taxon>unclassified sequences</taxon>
        <taxon>metagenomes</taxon>
        <taxon>organismal metagenomes</taxon>
    </lineage>
</organism>
<name>A0A6C0BDC8_9ZZZZ</name>
<reference evidence="1" key="1">
    <citation type="journal article" date="2020" name="Nature">
        <title>Giant virus diversity and host interactions through global metagenomics.</title>
        <authorList>
            <person name="Schulz F."/>
            <person name="Roux S."/>
            <person name="Paez-Espino D."/>
            <person name="Jungbluth S."/>
            <person name="Walsh D.A."/>
            <person name="Denef V.J."/>
            <person name="McMahon K.D."/>
            <person name="Konstantinidis K.T."/>
            <person name="Eloe-Fadrosh E.A."/>
            <person name="Kyrpides N.C."/>
            <person name="Woyke T."/>
        </authorList>
    </citation>
    <scope>NUCLEOTIDE SEQUENCE</scope>
    <source>
        <strain evidence="1">GVMAG-M-3300010160-60</strain>
    </source>
</reference>
<dbReference type="SUPFAM" id="SSF53335">
    <property type="entry name" value="S-adenosyl-L-methionine-dependent methyltransferases"/>
    <property type="match status" value="1"/>
</dbReference>
<protein>
    <recommendedName>
        <fullName evidence="2">Methyltransferase FkbM domain-containing protein</fullName>
    </recommendedName>
</protein>
<sequence length="229" mass="27020">METSYRNIELFNLPSHKSHNEMVLKEVITNDCYSIKKLINENKKYDILIDIGSNIGTVTTLFLTNNIATTAYCVESDNNFLNVHKEFNKLNGLEERCNIDNVFIGLDTMNYVSNIIENNKDKTIFLKMDVEGYEYYLLKDLFNKDLFKYVTDLVMEIHTNLQLPDIDTLLYEYKWRTPYNMKENIEYNKLMLQNLENKISMSMNKKIFRGVCEIGETQNYILLTVNTYI</sequence>
<evidence type="ECO:0000313" key="1">
    <source>
        <dbReference type="EMBL" id="QHS90285.1"/>
    </source>
</evidence>
<evidence type="ECO:0008006" key="2">
    <source>
        <dbReference type="Google" id="ProtNLM"/>
    </source>
</evidence>